<organism evidence="1 2">
    <name type="scientific">Lepeophtheirus salmonis</name>
    <name type="common">Salmon louse</name>
    <name type="synonym">Caligus salmonis</name>
    <dbReference type="NCBI Taxonomy" id="72036"/>
    <lineage>
        <taxon>Eukaryota</taxon>
        <taxon>Metazoa</taxon>
        <taxon>Ecdysozoa</taxon>
        <taxon>Arthropoda</taxon>
        <taxon>Crustacea</taxon>
        <taxon>Multicrustacea</taxon>
        <taxon>Hexanauplia</taxon>
        <taxon>Copepoda</taxon>
        <taxon>Siphonostomatoida</taxon>
        <taxon>Caligidae</taxon>
        <taxon>Lepeophtheirus</taxon>
    </lineage>
</organism>
<evidence type="ECO:0000313" key="1">
    <source>
        <dbReference type="EMBL" id="CAF2895814.1"/>
    </source>
</evidence>
<gene>
    <name evidence="1" type="ORF">LSAA_7546</name>
</gene>
<evidence type="ECO:0000313" key="2">
    <source>
        <dbReference type="Proteomes" id="UP000675881"/>
    </source>
</evidence>
<dbReference type="Proteomes" id="UP000675881">
    <property type="component" value="Chromosome 3"/>
</dbReference>
<sequence>MPMSASDYSKEVFEWTESLKAHQISSWKQQMEQWHILALGFMSVMSQQNETITNRQIPNEAFQNGFSLLCEKSGLFSKQAWIVLVINYSIDCMLYIVFFQLEVSRFMMIENMYNVIDDYCVSFVLAFGLHSPGKRLLGLKILSCHEEVSFLSPSQVRIYPAQYLHFQTAVIRWFFRTLYWFFPFFLIVAFPNNLSMHDYFSSSIVVESL</sequence>
<dbReference type="InterPro" id="IPR039871">
    <property type="entry name" value="FAM8A1"/>
</dbReference>
<dbReference type="PANTHER" id="PTHR13659:SF5">
    <property type="entry name" value="PROTEIN FAM8A1"/>
    <property type="match status" value="1"/>
</dbReference>
<dbReference type="PANTHER" id="PTHR13659">
    <property type="entry name" value="AUTOSOMAL HIGHLY CONSERVED PROTEIN"/>
    <property type="match status" value="1"/>
</dbReference>
<reference evidence="1" key="1">
    <citation type="submission" date="2021-02" db="EMBL/GenBank/DDBJ databases">
        <authorList>
            <person name="Bekaert M."/>
        </authorList>
    </citation>
    <scope>NUCLEOTIDE SEQUENCE</scope>
    <source>
        <strain evidence="1">IoA-00</strain>
    </source>
</reference>
<name>A0A7R8CQS0_LEPSM</name>
<accession>A0A7R8CQS0</accession>
<dbReference type="AlphaFoldDB" id="A0A7R8CQS0"/>
<dbReference type="EMBL" id="HG994582">
    <property type="protein sequence ID" value="CAF2895814.1"/>
    <property type="molecule type" value="Genomic_DNA"/>
</dbReference>
<proteinExistence type="predicted"/>
<keyword evidence="2" id="KW-1185">Reference proteome</keyword>
<protein>
    <submittedName>
        <fullName evidence="1">(salmon louse) hypothetical protein</fullName>
    </submittedName>
</protein>